<keyword evidence="4 7" id="KW-0812">Transmembrane</keyword>
<evidence type="ECO:0000256" key="2">
    <source>
        <dbReference type="ARBA" id="ARBA00022448"/>
    </source>
</evidence>
<dbReference type="EMBL" id="CP015118">
    <property type="protein sequence ID" value="ARN18736.1"/>
    <property type="molecule type" value="Genomic_DNA"/>
</dbReference>
<dbReference type="RefSeq" id="WP_085748975.1">
    <property type="nucleotide sequence ID" value="NZ_BSPR01000012.1"/>
</dbReference>
<feature type="transmembrane region" description="Helical" evidence="7">
    <location>
        <begin position="94"/>
        <end position="113"/>
    </location>
</feature>
<dbReference type="Gene3D" id="1.10.3720.10">
    <property type="entry name" value="MetI-like"/>
    <property type="match status" value="1"/>
</dbReference>
<feature type="transmembrane region" description="Helical" evidence="7">
    <location>
        <begin position="246"/>
        <end position="269"/>
    </location>
</feature>
<dbReference type="Proteomes" id="UP000193427">
    <property type="component" value="Chromosome"/>
</dbReference>
<keyword evidence="2 7" id="KW-0813">Transport</keyword>
<feature type="transmembrane region" description="Helical" evidence="7">
    <location>
        <begin position="205"/>
        <end position="226"/>
    </location>
</feature>
<dbReference type="PROSITE" id="PS50928">
    <property type="entry name" value="ABC_TM1"/>
    <property type="match status" value="1"/>
</dbReference>
<evidence type="ECO:0000313" key="8">
    <source>
        <dbReference type="EMBL" id="ARN18736.1"/>
    </source>
</evidence>
<comment type="subcellular location">
    <subcellularLocation>
        <location evidence="1 7">Cell membrane</location>
        <topology evidence="1 7">Multi-pass membrane protein</topology>
    </subcellularLocation>
</comment>
<dbReference type="InterPro" id="IPR000515">
    <property type="entry name" value="MetI-like"/>
</dbReference>
<feature type="transmembrane region" description="Helical" evidence="7">
    <location>
        <begin position="149"/>
        <end position="167"/>
    </location>
</feature>
<evidence type="ECO:0000256" key="5">
    <source>
        <dbReference type="ARBA" id="ARBA00022989"/>
    </source>
</evidence>
<dbReference type="SUPFAM" id="SSF161098">
    <property type="entry name" value="MetI-like"/>
    <property type="match status" value="1"/>
</dbReference>
<gene>
    <name evidence="8" type="ORF">A4W93_01710</name>
</gene>
<keyword evidence="6 7" id="KW-0472">Membrane</keyword>
<dbReference type="PANTHER" id="PTHR30151:SF0">
    <property type="entry name" value="ABC TRANSPORTER PERMEASE PROTEIN MJ0413-RELATED"/>
    <property type="match status" value="1"/>
</dbReference>
<dbReference type="GO" id="GO:0005886">
    <property type="term" value="C:plasma membrane"/>
    <property type="evidence" value="ECO:0007669"/>
    <property type="project" value="UniProtKB-SubCell"/>
</dbReference>
<dbReference type="STRING" id="946333.A4W93_01710"/>
<proteinExistence type="inferred from homology"/>
<organism evidence="8 9">
    <name type="scientific">Piscinibacter gummiphilus</name>
    <dbReference type="NCBI Taxonomy" id="946333"/>
    <lineage>
        <taxon>Bacteria</taxon>
        <taxon>Pseudomonadati</taxon>
        <taxon>Pseudomonadota</taxon>
        <taxon>Betaproteobacteria</taxon>
        <taxon>Burkholderiales</taxon>
        <taxon>Sphaerotilaceae</taxon>
        <taxon>Piscinibacter</taxon>
    </lineage>
</organism>
<accession>A0A1W6L3I9</accession>
<dbReference type="PANTHER" id="PTHR30151">
    <property type="entry name" value="ALKANE SULFONATE ABC TRANSPORTER-RELATED, MEMBRANE SUBUNIT"/>
    <property type="match status" value="1"/>
</dbReference>
<evidence type="ECO:0000256" key="7">
    <source>
        <dbReference type="RuleBase" id="RU363032"/>
    </source>
</evidence>
<dbReference type="AlphaFoldDB" id="A0A1W6L3I9"/>
<evidence type="ECO:0000313" key="9">
    <source>
        <dbReference type="Proteomes" id="UP000193427"/>
    </source>
</evidence>
<sequence>MNPAEISIPDAAVAASTPRVRRGLPLAGAAVLSAQRLAGYVAVVAVVALLWQLAIWLFDVPPYLLPSPADAGAALVAHAGEVGEAAWLTVQSTVIGMLVATVVAVLFALVFIASPSLDAALMPLIVFVRTVPMIAIAPVLVLIFGRDRWNGVGMVALLSFFQIMLAARKGFEAPTRHMLELMHCCGAGFWQTLFKLRLPCALTHLFTGLRIASASAILCAMFAEWLSGAPGLGSLILDANSRQHFALMWAAVGAGTTVSYLFFTFTIALERAVKDWNH</sequence>
<keyword evidence="9" id="KW-1185">Reference proteome</keyword>
<dbReference type="GO" id="GO:0055085">
    <property type="term" value="P:transmembrane transport"/>
    <property type="evidence" value="ECO:0007669"/>
    <property type="project" value="InterPro"/>
</dbReference>
<comment type="similarity">
    <text evidence="7">Belongs to the binding-protein-dependent transport system permease family.</text>
</comment>
<keyword evidence="3" id="KW-1003">Cell membrane</keyword>
<evidence type="ECO:0000256" key="3">
    <source>
        <dbReference type="ARBA" id="ARBA00022475"/>
    </source>
</evidence>
<protein>
    <submittedName>
        <fullName evidence="8">Uncharacterized protein</fullName>
    </submittedName>
</protein>
<dbReference type="KEGG" id="rgu:A4W93_01710"/>
<dbReference type="OrthoDB" id="8138334at2"/>
<dbReference type="CDD" id="cd06261">
    <property type="entry name" value="TM_PBP2"/>
    <property type="match status" value="1"/>
</dbReference>
<reference evidence="8 9" key="1">
    <citation type="submission" date="2016-04" db="EMBL/GenBank/DDBJ databases">
        <title>Complete genome sequence of natural rubber-degrading, novel Gram-negative bacterium, Rhizobacter gummiphilus strain NS21.</title>
        <authorList>
            <person name="Tabata M."/>
            <person name="Kasai D."/>
            <person name="Fukuda M."/>
        </authorList>
    </citation>
    <scope>NUCLEOTIDE SEQUENCE [LARGE SCALE GENOMIC DNA]</scope>
    <source>
        <strain evidence="8 9">NS21</strain>
    </source>
</reference>
<feature type="transmembrane region" description="Helical" evidence="7">
    <location>
        <begin position="120"/>
        <end position="143"/>
    </location>
</feature>
<dbReference type="InterPro" id="IPR035906">
    <property type="entry name" value="MetI-like_sf"/>
</dbReference>
<name>A0A1W6L3I9_9BURK</name>
<keyword evidence="5 7" id="KW-1133">Transmembrane helix</keyword>
<evidence type="ECO:0000256" key="4">
    <source>
        <dbReference type="ARBA" id="ARBA00022692"/>
    </source>
</evidence>
<evidence type="ECO:0000256" key="6">
    <source>
        <dbReference type="ARBA" id="ARBA00023136"/>
    </source>
</evidence>
<evidence type="ECO:0000256" key="1">
    <source>
        <dbReference type="ARBA" id="ARBA00004651"/>
    </source>
</evidence>
<dbReference type="Pfam" id="PF00528">
    <property type="entry name" value="BPD_transp_1"/>
    <property type="match status" value="1"/>
</dbReference>
<feature type="transmembrane region" description="Helical" evidence="7">
    <location>
        <begin position="37"/>
        <end position="58"/>
    </location>
</feature>